<evidence type="ECO:0000259" key="9">
    <source>
        <dbReference type="Pfam" id="PF05922"/>
    </source>
</evidence>
<evidence type="ECO:0000256" key="5">
    <source>
        <dbReference type="ARBA" id="ARBA00022801"/>
    </source>
</evidence>
<dbReference type="Pfam" id="PF17766">
    <property type="entry name" value="fn3_6"/>
    <property type="match status" value="1"/>
</dbReference>
<dbReference type="PRINTS" id="PR00723">
    <property type="entry name" value="SUBTILISIN"/>
</dbReference>
<dbReference type="InterPro" id="IPR010259">
    <property type="entry name" value="S8pro/Inhibitor_I9"/>
</dbReference>
<dbReference type="InterPro" id="IPR023828">
    <property type="entry name" value="Peptidase_S8_Ser-AS"/>
</dbReference>
<dbReference type="PANTHER" id="PTHR10795">
    <property type="entry name" value="PROPROTEIN CONVERTASE SUBTILISIN/KEXIN"/>
    <property type="match status" value="1"/>
</dbReference>
<dbReference type="AlphaFoldDB" id="A0A498JG77"/>
<dbReference type="GO" id="GO:0006508">
    <property type="term" value="P:proteolysis"/>
    <property type="evidence" value="ECO:0007669"/>
    <property type="project" value="UniProtKB-KW"/>
</dbReference>
<dbReference type="PROSITE" id="PS51892">
    <property type="entry name" value="SUBTILASE"/>
    <property type="match status" value="1"/>
</dbReference>
<evidence type="ECO:0000259" key="8">
    <source>
        <dbReference type="Pfam" id="PF00082"/>
    </source>
</evidence>
<comment type="subcellular location">
    <subcellularLocation>
        <location evidence="1">Secreted</location>
    </subcellularLocation>
</comment>
<name>A0A498JG77_MALDO</name>
<sequence length="517" mass="55273">MADNIAHESLLLHSYKRSFNGIAARLTEEEAQKLAGCLMNSTLIYFSTCININSDHCMTRKIYAGMDGVVSVFPSETKKLQTTSKIIGARYYRSLPYPKNSSDILSPRDTEGHGTHCASTAAGNLVSKASLVGDSKRRGAISTHCGVQEGCLDADILAAFDDAIADGVDILSVSLGGLKPLDYFRNSIDIGAFHALRKGIFTSASAGNEGSNLKTITNFAPWSLAVAASTIDRHFDTKVQLGNHKIYEVMPNRHVRLKIGGGNPTTTIWKSTEGRDALAPYLPSFSLRGPNPNTPNILKPNIASPGVSILAAWPPIPPVSGVEDDDRVASYNIILGTSMACPHAAGMAAYVKLFHPNWSPAAILSAFSTIAEFAYGAGLINPSRAPYLGLVYDATKIDYINFLCAHGYSTKLLKALTGDSCSLSQSSHGTLSGHLNYPSVALSTSNPKSVNGIFNRTVTNVGSPKSTYKAKVNAPPGLEIKVNPSVLKFTSLWQELQFQVMMKGLIEKTIVSGSLGT</sequence>
<dbReference type="PROSITE" id="PS00137">
    <property type="entry name" value="SUBTILASE_HIS"/>
    <property type="match status" value="1"/>
</dbReference>
<keyword evidence="5" id="KW-0378">Hydrolase</keyword>
<feature type="domain" description="Subtilisin-like protease fibronectin type-III" evidence="10">
    <location>
        <begin position="435"/>
        <end position="514"/>
    </location>
</feature>
<dbReference type="GO" id="GO:0005576">
    <property type="term" value="C:extracellular region"/>
    <property type="evidence" value="ECO:0007669"/>
    <property type="project" value="UniProtKB-SubCell"/>
</dbReference>
<dbReference type="Pfam" id="PF05922">
    <property type="entry name" value="Inhibitor_I9"/>
    <property type="match status" value="1"/>
</dbReference>
<comment type="similarity">
    <text evidence="2 7">Belongs to the peptidase S8 family.</text>
</comment>
<evidence type="ECO:0000256" key="4">
    <source>
        <dbReference type="ARBA" id="ARBA00022729"/>
    </source>
</evidence>
<evidence type="ECO:0000256" key="7">
    <source>
        <dbReference type="PROSITE-ProRule" id="PRU01240"/>
    </source>
</evidence>
<dbReference type="Pfam" id="PF00082">
    <property type="entry name" value="Peptidase_S8"/>
    <property type="match status" value="1"/>
</dbReference>
<protein>
    <recommendedName>
        <fullName evidence="13">Peptidase S8/S53 domain-containing protein</fullName>
    </recommendedName>
</protein>
<gene>
    <name evidence="11" type="ORF">DVH24_024214</name>
</gene>
<dbReference type="EMBL" id="RDQH01000333">
    <property type="protein sequence ID" value="RXH94530.1"/>
    <property type="molecule type" value="Genomic_DNA"/>
</dbReference>
<proteinExistence type="inferred from homology"/>
<dbReference type="Proteomes" id="UP000290289">
    <property type="component" value="Chromosome 7"/>
</dbReference>
<dbReference type="InterPro" id="IPR022398">
    <property type="entry name" value="Peptidase_S8_His-AS"/>
</dbReference>
<dbReference type="InterPro" id="IPR015500">
    <property type="entry name" value="Peptidase_S8_subtilisin-rel"/>
</dbReference>
<evidence type="ECO:0008006" key="13">
    <source>
        <dbReference type="Google" id="ProtNLM"/>
    </source>
</evidence>
<dbReference type="InterPro" id="IPR045051">
    <property type="entry name" value="SBT"/>
</dbReference>
<dbReference type="InterPro" id="IPR000209">
    <property type="entry name" value="Peptidase_S8/S53_dom"/>
</dbReference>
<organism evidence="11 12">
    <name type="scientific">Malus domestica</name>
    <name type="common">Apple</name>
    <name type="synonym">Pyrus malus</name>
    <dbReference type="NCBI Taxonomy" id="3750"/>
    <lineage>
        <taxon>Eukaryota</taxon>
        <taxon>Viridiplantae</taxon>
        <taxon>Streptophyta</taxon>
        <taxon>Embryophyta</taxon>
        <taxon>Tracheophyta</taxon>
        <taxon>Spermatophyta</taxon>
        <taxon>Magnoliopsida</taxon>
        <taxon>eudicotyledons</taxon>
        <taxon>Gunneridae</taxon>
        <taxon>Pentapetalae</taxon>
        <taxon>rosids</taxon>
        <taxon>fabids</taxon>
        <taxon>Rosales</taxon>
        <taxon>Rosaceae</taxon>
        <taxon>Amygdaloideae</taxon>
        <taxon>Maleae</taxon>
        <taxon>Malus</taxon>
    </lineage>
</organism>
<dbReference type="Gene3D" id="3.40.50.200">
    <property type="entry name" value="Peptidase S8/S53 domain"/>
    <property type="match status" value="1"/>
</dbReference>
<keyword evidence="4" id="KW-0732">Signal</keyword>
<reference evidence="11 12" key="1">
    <citation type="submission" date="2018-10" db="EMBL/GenBank/DDBJ databases">
        <title>A high-quality apple genome assembly.</title>
        <authorList>
            <person name="Hu J."/>
        </authorList>
    </citation>
    <scope>NUCLEOTIDE SEQUENCE [LARGE SCALE GENOMIC DNA]</scope>
    <source>
        <strain evidence="12">cv. HFTH1</strain>
        <tissue evidence="11">Young leaf</tissue>
    </source>
</reference>
<evidence type="ECO:0000256" key="1">
    <source>
        <dbReference type="ARBA" id="ARBA00004613"/>
    </source>
</evidence>
<dbReference type="InterPro" id="IPR036852">
    <property type="entry name" value="Peptidase_S8/S53_dom_sf"/>
</dbReference>
<feature type="domain" description="Inhibitor I9" evidence="9">
    <location>
        <begin position="7"/>
        <end position="35"/>
    </location>
</feature>
<evidence type="ECO:0000259" key="10">
    <source>
        <dbReference type="Pfam" id="PF17766"/>
    </source>
</evidence>
<keyword evidence="6" id="KW-0720">Serine protease</keyword>
<evidence type="ECO:0000256" key="3">
    <source>
        <dbReference type="ARBA" id="ARBA00022670"/>
    </source>
</evidence>
<evidence type="ECO:0000256" key="6">
    <source>
        <dbReference type="ARBA" id="ARBA00022825"/>
    </source>
</evidence>
<comment type="caution">
    <text evidence="11">The sequence shown here is derived from an EMBL/GenBank/DDBJ whole genome shotgun (WGS) entry which is preliminary data.</text>
</comment>
<dbReference type="GO" id="GO:0004252">
    <property type="term" value="F:serine-type endopeptidase activity"/>
    <property type="evidence" value="ECO:0007669"/>
    <property type="project" value="InterPro"/>
</dbReference>
<evidence type="ECO:0000256" key="2">
    <source>
        <dbReference type="ARBA" id="ARBA00011073"/>
    </source>
</evidence>
<dbReference type="STRING" id="3750.A0A498JG77"/>
<dbReference type="Gene3D" id="2.60.40.2310">
    <property type="match status" value="1"/>
</dbReference>
<comment type="caution">
    <text evidence="7">Lacks conserved residue(s) required for the propagation of feature annotation.</text>
</comment>
<evidence type="ECO:0000313" key="12">
    <source>
        <dbReference type="Proteomes" id="UP000290289"/>
    </source>
</evidence>
<evidence type="ECO:0000313" key="11">
    <source>
        <dbReference type="EMBL" id="RXH94530.1"/>
    </source>
</evidence>
<feature type="domain" description="Peptidase S8/S53" evidence="8">
    <location>
        <begin position="106"/>
        <end position="364"/>
    </location>
</feature>
<accession>A0A498JG77</accession>
<dbReference type="PROSITE" id="PS00138">
    <property type="entry name" value="SUBTILASE_SER"/>
    <property type="match status" value="1"/>
</dbReference>
<dbReference type="SUPFAM" id="SSF52743">
    <property type="entry name" value="Subtilisin-like"/>
    <property type="match status" value="1"/>
</dbReference>
<keyword evidence="12" id="KW-1185">Reference proteome</keyword>
<dbReference type="InterPro" id="IPR041469">
    <property type="entry name" value="Subtilisin-like_FN3"/>
</dbReference>
<keyword evidence="3" id="KW-0645">Protease</keyword>